<reference evidence="3" key="1">
    <citation type="submission" date="2016-10" db="EMBL/GenBank/DDBJ databases">
        <authorList>
            <person name="Varghese N."/>
            <person name="Submissions S."/>
        </authorList>
    </citation>
    <scope>NUCLEOTIDE SEQUENCE [LARGE SCALE GENOMIC DNA]</scope>
    <source>
        <strain evidence="3">DSM 43163</strain>
    </source>
</reference>
<feature type="region of interest" description="Disordered" evidence="1">
    <location>
        <begin position="153"/>
        <end position="179"/>
    </location>
</feature>
<proteinExistence type="predicted"/>
<evidence type="ECO:0000256" key="1">
    <source>
        <dbReference type="SAM" id="MobiDB-lite"/>
    </source>
</evidence>
<dbReference type="Proteomes" id="UP000236723">
    <property type="component" value="Unassembled WGS sequence"/>
</dbReference>
<sequence>MGAQYEYPEKLKELGISEQDFGEMDPDLQRWYYLEYHGAAARPQDIHFPRGTAPSGDFKFEAGDGFDVKPQKLRDLADALESDLNELKPLLSRIQSEGLISTSHVGEWPSGAEFARVASNTQTGFNQYLTDVVAGYNGVISRLRTTADNYDKAEKKTNEQANSVNTNGPSPTTNGNVAL</sequence>
<organism evidence="2 3">
    <name type="scientific">Thermomonospora echinospora</name>
    <dbReference type="NCBI Taxonomy" id="1992"/>
    <lineage>
        <taxon>Bacteria</taxon>
        <taxon>Bacillati</taxon>
        <taxon>Actinomycetota</taxon>
        <taxon>Actinomycetes</taxon>
        <taxon>Streptosporangiales</taxon>
        <taxon>Thermomonosporaceae</taxon>
        <taxon>Thermomonospora</taxon>
    </lineage>
</organism>
<dbReference type="Gene3D" id="1.10.287.1060">
    <property type="entry name" value="ESAT-6-like"/>
    <property type="match status" value="1"/>
</dbReference>
<name>A0A1H6D1X1_9ACTN</name>
<keyword evidence="3" id="KW-1185">Reference proteome</keyword>
<protein>
    <submittedName>
        <fullName evidence="2">Uncharacterized protein</fullName>
    </submittedName>
</protein>
<dbReference type="OrthoDB" id="3463488at2"/>
<evidence type="ECO:0000313" key="2">
    <source>
        <dbReference type="EMBL" id="SEG79379.1"/>
    </source>
</evidence>
<accession>A0A1H6D1X1</accession>
<evidence type="ECO:0000313" key="3">
    <source>
        <dbReference type="Proteomes" id="UP000236723"/>
    </source>
</evidence>
<feature type="compositionally biased region" description="Low complexity" evidence="1">
    <location>
        <begin position="162"/>
        <end position="179"/>
    </location>
</feature>
<gene>
    <name evidence="2" type="ORF">SAMN04489712_112207</name>
</gene>
<dbReference type="AlphaFoldDB" id="A0A1H6D1X1"/>
<dbReference type="RefSeq" id="WP_103940816.1">
    <property type="nucleotide sequence ID" value="NZ_FNVO01000012.1"/>
</dbReference>
<dbReference type="EMBL" id="FNVO01000012">
    <property type="protein sequence ID" value="SEG79379.1"/>
    <property type="molecule type" value="Genomic_DNA"/>
</dbReference>